<reference evidence="11 12" key="1">
    <citation type="submission" date="2023-03" db="EMBL/GenBank/DDBJ databases">
        <title>Mating type loci evolution in Malassezia.</title>
        <authorList>
            <person name="Coelho M.A."/>
        </authorList>
    </citation>
    <scope>NUCLEOTIDE SEQUENCE [LARGE SCALE GENOMIC DNA]</scope>
    <source>
        <strain evidence="11 12">CBS 13387</strain>
    </source>
</reference>
<dbReference type="PANTHER" id="PTHR11941:SF54">
    <property type="entry name" value="ENOYL-COA HYDRATASE, MITOCHONDRIAL"/>
    <property type="match status" value="1"/>
</dbReference>
<dbReference type="SUPFAM" id="SSF54928">
    <property type="entry name" value="RNA-binding domain, RBD"/>
    <property type="match status" value="1"/>
</dbReference>
<dbReference type="Pfam" id="PF00378">
    <property type="entry name" value="ECH_1"/>
    <property type="match status" value="1"/>
</dbReference>
<dbReference type="Gene3D" id="3.30.70.330">
    <property type="match status" value="1"/>
</dbReference>
<dbReference type="FunFam" id="1.10.12.10:FF:000001">
    <property type="entry name" value="Probable enoyl-CoA hydratase, mitochondrial"/>
    <property type="match status" value="1"/>
</dbReference>
<dbReference type="GO" id="GO:0003723">
    <property type="term" value="F:RNA binding"/>
    <property type="evidence" value="ECO:0007669"/>
    <property type="project" value="UniProtKB-UniRule"/>
</dbReference>
<dbReference type="SMART" id="SM00360">
    <property type="entry name" value="RRM"/>
    <property type="match status" value="1"/>
</dbReference>
<dbReference type="InterPro" id="IPR000504">
    <property type="entry name" value="RRM_dom"/>
</dbReference>
<dbReference type="SUPFAM" id="SSF52096">
    <property type="entry name" value="ClpP/crotonase"/>
    <property type="match status" value="1"/>
</dbReference>
<dbReference type="Gene3D" id="3.90.226.10">
    <property type="entry name" value="2-enoyl-CoA Hydratase, Chain A, domain 1"/>
    <property type="match status" value="1"/>
</dbReference>
<keyword evidence="5 11" id="KW-0456">Lyase</keyword>
<protein>
    <recommendedName>
        <fullName evidence="6">Probable enoyl-CoA hydratase, mitochondrial</fullName>
        <ecNumber evidence="2">4.2.1.17</ecNumber>
    </recommendedName>
</protein>
<dbReference type="Pfam" id="PF00076">
    <property type="entry name" value="RRM_1"/>
    <property type="match status" value="1"/>
</dbReference>
<comment type="similarity">
    <text evidence="1 8">Belongs to the enoyl-CoA hydratase/isomerase family.</text>
</comment>
<evidence type="ECO:0000256" key="8">
    <source>
        <dbReference type="RuleBase" id="RU003707"/>
    </source>
</evidence>
<dbReference type="EMBL" id="CP119918">
    <property type="protein sequence ID" value="WFD15509.1"/>
    <property type="molecule type" value="Genomic_DNA"/>
</dbReference>
<dbReference type="FunFam" id="3.90.226.10:FF:000019">
    <property type="entry name" value="Enoyl-CoA hydratase, mitochondrial"/>
    <property type="match status" value="1"/>
</dbReference>
<evidence type="ECO:0000313" key="11">
    <source>
        <dbReference type="EMBL" id="WFD15509.1"/>
    </source>
</evidence>
<dbReference type="CDD" id="cd06558">
    <property type="entry name" value="crotonase-like"/>
    <property type="match status" value="1"/>
</dbReference>
<dbReference type="InterPro" id="IPR014748">
    <property type="entry name" value="Enoyl-CoA_hydra_C"/>
</dbReference>
<evidence type="ECO:0000256" key="6">
    <source>
        <dbReference type="ARBA" id="ARBA00073937"/>
    </source>
</evidence>
<name>A0AAJ5YZX1_9BASI</name>
<feature type="domain" description="RRM" evidence="10">
    <location>
        <begin position="10"/>
        <end position="92"/>
    </location>
</feature>
<dbReference type="InterPro" id="IPR001753">
    <property type="entry name" value="Enoyl-CoA_hydra/iso"/>
</dbReference>
<dbReference type="PROSITE" id="PS00166">
    <property type="entry name" value="ENOYL_COA_HYDRATASE"/>
    <property type="match status" value="1"/>
</dbReference>
<dbReference type="AlphaFoldDB" id="A0AAJ5YZX1"/>
<dbReference type="GO" id="GO:0005739">
    <property type="term" value="C:mitochondrion"/>
    <property type="evidence" value="ECO:0007669"/>
    <property type="project" value="TreeGrafter"/>
</dbReference>
<keyword evidence="3" id="KW-0276">Fatty acid metabolism</keyword>
<dbReference type="EC" id="4.2.1.17" evidence="2"/>
<evidence type="ECO:0000256" key="4">
    <source>
        <dbReference type="ARBA" id="ARBA00023098"/>
    </source>
</evidence>
<dbReference type="GO" id="GO:0006635">
    <property type="term" value="P:fatty acid beta-oxidation"/>
    <property type="evidence" value="ECO:0007669"/>
    <property type="project" value="TreeGrafter"/>
</dbReference>
<evidence type="ECO:0000256" key="1">
    <source>
        <dbReference type="ARBA" id="ARBA00005254"/>
    </source>
</evidence>
<feature type="region of interest" description="Disordered" evidence="9">
    <location>
        <begin position="282"/>
        <end position="324"/>
    </location>
</feature>
<dbReference type="PROSITE" id="PS50102">
    <property type="entry name" value="RRM"/>
    <property type="match status" value="1"/>
</dbReference>
<sequence length="858" mass="94867">MSEASIPITKRLHISGLTPQFSQDALRERLSTYGKVLDIVGSEDSYLNGVGQRRPYAFVTLQTTPQQLAKCMNTLSGAVWKGARIRVGEAKPPWHERMATERAKLGAGDMQSRELDRQRRRLRKRPWIGMEAHDMRPVTLERVNNGEWGWKVTPAGHLIRPMLMRPSRPIPRPADAEVHKRHAPRRAPRLTLDPTRYQREHLSGRIFDALPQDDEAQLRWHWNDETREWQALDAHGHCVATDTGPRERPTAVVATSFDEPLEDELPNTLFEQNEQVPDELFDAPETSKEDEWWKKEEESSDLFDAPQTSQTGSWWNEADEPPVAKSQPIHRTNLMDDGDFSDGYEETEHVPVHSKDEKKLALDVVKNLFGESHADEPEPSSVNLQDNHNTEDVTYNASGITAEASQPSEKVHMESLKDMFQPTEDSGSLALFGSLVDEQDMAEDDDAVAGILGASTAASEHAPAPAPAPTPANTMRFAPFTTPFTLASGTPSLLPALLQRGSAPFWKVDTDQEIHERWLSKRSELTQTYRQLHRDAIKKRKRRVVGSRAGIQHGGLAPLVDMFALRSGLRAVVSRSAAVPLSSRAMLSTSLPRFSPVADGTDYTCIQVSTPKDGVRLVQLNRPKALNALNSQLFHELNHAADAADEDPSISAIVVTGSEKAFAAGADIKEMKDKNFSETYKANFLGHWSKLTQVRKPIISAVNGYALGGGCELAMMTDIVLASPTAVFGQPEINLGVIPGAGGTQRLTRAIGKSRTMEIVLTGRNLTADEAEAAGLVSRVVREGSVVDEAVNVASKIAKKSQISVQAAKEAVNASYELTLAEGIRLERRLFQSLFSTHDQKEGMTAFTEKRKPAFKNE</sequence>
<organism evidence="11 12">
    <name type="scientific">Malassezia arunalokei</name>
    <dbReference type="NCBI Taxonomy" id="1514897"/>
    <lineage>
        <taxon>Eukaryota</taxon>
        <taxon>Fungi</taxon>
        <taxon>Dikarya</taxon>
        <taxon>Basidiomycota</taxon>
        <taxon>Ustilaginomycotina</taxon>
        <taxon>Malasseziomycetes</taxon>
        <taxon>Malasseziales</taxon>
        <taxon>Malasseziaceae</taxon>
        <taxon>Malassezia</taxon>
    </lineage>
</organism>
<dbReference type="InterPro" id="IPR035979">
    <property type="entry name" value="RBD_domain_sf"/>
</dbReference>
<keyword evidence="12" id="KW-1185">Reference proteome</keyword>
<dbReference type="PANTHER" id="PTHR11941">
    <property type="entry name" value="ENOYL-COA HYDRATASE-RELATED"/>
    <property type="match status" value="1"/>
</dbReference>
<accession>A0AAJ5YZX1</accession>
<evidence type="ECO:0000256" key="5">
    <source>
        <dbReference type="ARBA" id="ARBA00023239"/>
    </source>
</evidence>
<dbReference type="InterPro" id="IPR012677">
    <property type="entry name" value="Nucleotide-bd_a/b_plait_sf"/>
</dbReference>
<evidence type="ECO:0000256" key="9">
    <source>
        <dbReference type="SAM" id="MobiDB-lite"/>
    </source>
</evidence>
<evidence type="ECO:0000259" key="10">
    <source>
        <dbReference type="PROSITE" id="PS50102"/>
    </source>
</evidence>
<dbReference type="InterPro" id="IPR018376">
    <property type="entry name" value="Enoyl-CoA_hyd/isom_CS"/>
</dbReference>
<proteinExistence type="inferred from homology"/>
<evidence type="ECO:0000256" key="7">
    <source>
        <dbReference type="PROSITE-ProRule" id="PRU00176"/>
    </source>
</evidence>
<evidence type="ECO:0000256" key="2">
    <source>
        <dbReference type="ARBA" id="ARBA00012076"/>
    </source>
</evidence>
<evidence type="ECO:0000313" key="12">
    <source>
        <dbReference type="Proteomes" id="UP001217582"/>
    </source>
</evidence>
<gene>
    <name evidence="11" type="ORF">MARU1_001527</name>
</gene>
<dbReference type="Gene3D" id="1.10.12.10">
    <property type="entry name" value="Lyase 2-enoyl-coa Hydratase, Chain A, domain 2"/>
    <property type="match status" value="1"/>
</dbReference>
<dbReference type="Proteomes" id="UP001217582">
    <property type="component" value="Chromosome 3"/>
</dbReference>
<feature type="compositionally biased region" description="Basic and acidic residues" evidence="9">
    <location>
        <begin position="285"/>
        <end position="297"/>
    </location>
</feature>
<keyword evidence="7" id="KW-0694">RNA-binding</keyword>
<dbReference type="InterPro" id="IPR029045">
    <property type="entry name" value="ClpP/crotonase-like_dom_sf"/>
</dbReference>
<evidence type="ECO:0000256" key="3">
    <source>
        <dbReference type="ARBA" id="ARBA00022832"/>
    </source>
</evidence>
<keyword evidence="4" id="KW-0443">Lipid metabolism</keyword>
<dbReference type="GO" id="GO:0004300">
    <property type="term" value="F:enoyl-CoA hydratase activity"/>
    <property type="evidence" value="ECO:0007669"/>
    <property type="project" value="UniProtKB-EC"/>
</dbReference>